<evidence type="ECO:0000256" key="1">
    <source>
        <dbReference type="ARBA" id="ARBA00023157"/>
    </source>
</evidence>
<protein>
    <recommendedName>
        <fullName evidence="2">Peptidase M12B propeptide domain-containing protein</fullName>
    </recommendedName>
</protein>
<gene>
    <name evidence="3" type="ORF">QQF64_005203</name>
</gene>
<reference evidence="3 4" key="1">
    <citation type="submission" date="2023-09" db="EMBL/GenBank/DDBJ databases">
        <authorList>
            <person name="Wang M."/>
        </authorList>
    </citation>
    <scope>NUCLEOTIDE SEQUENCE [LARGE SCALE GENOMIC DNA]</scope>
    <source>
        <strain evidence="3">GT-2023</strain>
        <tissue evidence="3">Liver</tissue>
    </source>
</reference>
<dbReference type="Pfam" id="PF01562">
    <property type="entry name" value="Pep_M12B_propep"/>
    <property type="match status" value="1"/>
</dbReference>
<dbReference type="Proteomes" id="UP001558613">
    <property type="component" value="Unassembled WGS sequence"/>
</dbReference>
<evidence type="ECO:0000259" key="2">
    <source>
        <dbReference type="Pfam" id="PF01562"/>
    </source>
</evidence>
<accession>A0ABR3MII0</accession>
<dbReference type="InterPro" id="IPR002870">
    <property type="entry name" value="Peptidase_M12B_N"/>
</dbReference>
<sequence>MDYRHAAKSHGNLSGKLSEFGLIVPFTTDARGRFVSHVLSAKASPTGRKRVPRGAPVTPHTALNGQQLFFNVTVFGKELHLRLRANRRLVAPGAFVQWQEDFEEQAKERMLGDCVFTGDVTDMPRASVAISNCDGLMPGLQITGFWDAATVASSSTTIFIIMTEFSDYPVPSGHVRLSNGCSFQSFQLLRNHCQGRADNDTLSPAPLSRTEPILRCLSCEKPAQQPFCAVRENIVEGRQNESDRLQLLSGLRQKCLFVQH</sequence>
<keyword evidence="1" id="KW-1015">Disulfide bond</keyword>
<proteinExistence type="predicted"/>
<feature type="domain" description="Peptidase M12B propeptide" evidence="2">
    <location>
        <begin position="22"/>
        <end position="121"/>
    </location>
</feature>
<comment type="caution">
    <text evidence="3">The sequence shown here is derived from an EMBL/GenBank/DDBJ whole genome shotgun (WGS) entry which is preliminary data.</text>
</comment>
<keyword evidence="4" id="KW-1185">Reference proteome</keyword>
<name>A0ABR3MII0_9TELE</name>
<evidence type="ECO:0000313" key="4">
    <source>
        <dbReference type="Proteomes" id="UP001558613"/>
    </source>
</evidence>
<dbReference type="EMBL" id="JAYMGO010000012">
    <property type="protein sequence ID" value="KAL1264848.1"/>
    <property type="molecule type" value="Genomic_DNA"/>
</dbReference>
<evidence type="ECO:0000313" key="3">
    <source>
        <dbReference type="EMBL" id="KAL1264848.1"/>
    </source>
</evidence>
<organism evidence="3 4">
    <name type="scientific">Cirrhinus molitorella</name>
    <name type="common">mud carp</name>
    <dbReference type="NCBI Taxonomy" id="172907"/>
    <lineage>
        <taxon>Eukaryota</taxon>
        <taxon>Metazoa</taxon>
        <taxon>Chordata</taxon>
        <taxon>Craniata</taxon>
        <taxon>Vertebrata</taxon>
        <taxon>Euteleostomi</taxon>
        <taxon>Actinopterygii</taxon>
        <taxon>Neopterygii</taxon>
        <taxon>Teleostei</taxon>
        <taxon>Ostariophysi</taxon>
        <taxon>Cypriniformes</taxon>
        <taxon>Cyprinidae</taxon>
        <taxon>Labeoninae</taxon>
        <taxon>Labeonini</taxon>
        <taxon>Cirrhinus</taxon>
    </lineage>
</organism>